<dbReference type="InterPro" id="IPR037873">
    <property type="entry name" value="BamE-like"/>
</dbReference>
<dbReference type="PROSITE" id="PS51257">
    <property type="entry name" value="PROKAR_LIPOPROTEIN"/>
    <property type="match status" value="1"/>
</dbReference>
<evidence type="ECO:0000256" key="1">
    <source>
        <dbReference type="ARBA" id="ARBA00022729"/>
    </source>
</evidence>
<accession>D8JWI7</accession>
<evidence type="ECO:0000313" key="6">
    <source>
        <dbReference type="EMBL" id="ADJ23100.1"/>
    </source>
</evidence>
<dbReference type="HOGENOM" id="CLU_104933_1_0_5"/>
<reference evidence="7" key="1">
    <citation type="journal article" date="2011" name="J. Bacteriol.">
        <title>Genome sequences of eight morphologically diverse alphaproteobacteria.</title>
        <authorList>
            <consortium name="US DOE Joint Genome Institute"/>
            <person name="Brown P.J."/>
            <person name="Kysela D.T."/>
            <person name="Buechlein A."/>
            <person name="Hemmerich C."/>
            <person name="Brun Y.V."/>
        </authorList>
    </citation>
    <scope>NUCLEOTIDE SEQUENCE [LARGE SCALE GENOMIC DNA]</scope>
    <source>
        <strain evidence="7">ATCC 51888 / DSM 1869 / NCIB 11706 / TK 0415</strain>
    </source>
</reference>
<feature type="signal peptide" evidence="4">
    <location>
        <begin position="1"/>
        <end position="27"/>
    </location>
</feature>
<proteinExistence type="predicted"/>
<dbReference type="AlphaFoldDB" id="D8JWI7"/>
<evidence type="ECO:0000256" key="4">
    <source>
        <dbReference type="SAM" id="SignalP"/>
    </source>
</evidence>
<dbReference type="KEGG" id="hdn:Hden_1288"/>
<dbReference type="InterPro" id="IPR026592">
    <property type="entry name" value="BamE"/>
</dbReference>
<gene>
    <name evidence="6" type="ordered locus">Hden_1288</name>
</gene>
<dbReference type="Proteomes" id="UP000002033">
    <property type="component" value="Chromosome"/>
</dbReference>
<keyword evidence="7" id="KW-1185">Reference proteome</keyword>
<protein>
    <submittedName>
        <fullName evidence="6">SmpA/OmlA domain protein</fullName>
    </submittedName>
</protein>
<dbReference type="GO" id="GO:0043165">
    <property type="term" value="P:Gram-negative-bacterium-type cell outer membrane assembly"/>
    <property type="evidence" value="ECO:0007669"/>
    <property type="project" value="TreeGrafter"/>
</dbReference>
<dbReference type="eggNOG" id="COG2913">
    <property type="taxonomic scope" value="Bacteria"/>
</dbReference>
<keyword evidence="2" id="KW-0472">Membrane</keyword>
<dbReference type="STRING" id="582899.Hden_1288"/>
<dbReference type="RefSeq" id="WP_013215315.1">
    <property type="nucleotide sequence ID" value="NC_014313.1"/>
</dbReference>
<dbReference type="GO" id="GO:0051205">
    <property type="term" value="P:protein insertion into membrane"/>
    <property type="evidence" value="ECO:0007669"/>
    <property type="project" value="TreeGrafter"/>
</dbReference>
<name>D8JWI7_HYPDA</name>
<organism evidence="6 7">
    <name type="scientific">Hyphomicrobium denitrificans (strain ATCC 51888 / DSM 1869 / NCIMB 11706 / TK 0415)</name>
    <dbReference type="NCBI Taxonomy" id="582899"/>
    <lineage>
        <taxon>Bacteria</taxon>
        <taxon>Pseudomonadati</taxon>
        <taxon>Pseudomonadota</taxon>
        <taxon>Alphaproteobacteria</taxon>
        <taxon>Hyphomicrobiales</taxon>
        <taxon>Hyphomicrobiaceae</taxon>
        <taxon>Hyphomicrobium</taxon>
    </lineage>
</organism>
<keyword evidence="1 4" id="KW-0732">Signal</keyword>
<evidence type="ECO:0000256" key="3">
    <source>
        <dbReference type="ARBA" id="ARBA00023237"/>
    </source>
</evidence>
<sequence length="162" mass="17163" precursor="true">MRQHDKTTGLVAAGCRLLALVSLLALAGCGGTVTKHGQVFKDTDLQAVQAGMSQDQVRAALGTPATTAVIGDGRAFYYISSTDTQQSFFLPTEQSRQVVAVYFTKGGTVDHVANYGLKDGKVFDFVSRKTPSPGGRDETILNQLFRNLGKQQLFGAGSAFGG</sequence>
<dbReference type="GO" id="GO:0030674">
    <property type="term" value="F:protein-macromolecule adaptor activity"/>
    <property type="evidence" value="ECO:0007669"/>
    <property type="project" value="TreeGrafter"/>
</dbReference>
<dbReference type="Gene3D" id="3.30.1450.10">
    <property type="match status" value="1"/>
</dbReference>
<evidence type="ECO:0000259" key="5">
    <source>
        <dbReference type="Pfam" id="PF04355"/>
    </source>
</evidence>
<keyword evidence="3" id="KW-0998">Cell outer membrane</keyword>
<dbReference type="InterPro" id="IPR007450">
    <property type="entry name" value="BamE_dom"/>
</dbReference>
<feature type="chain" id="PRO_5003116445" evidence="4">
    <location>
        <begin position="28"/>
        <end position="162"/>
    </location>
</feature>
<evidence type="ECO:0000256" key="2">
    <source>
        <dbReference type="ARBA" id="ARBA00023136"/>
    </source>
</evidence>
<dbReference type="Pfam" id="PF04355">
    <property type="entry name" value="BamE"/>
    <property type="match status" value="1"/>
</dbReference>
<dbReference type="PANTHER" id="PTHR37482">
    <property type="entry name" value="OUTER MEMBRANE PROTEIN ASSEMBLY FACTOR BAME"/>
    <property type="match status" value="1"/>
</dbReference>
<dbReference type="PANTHER" id="PTHR37482:SF1">
    <property type="entry name" value="OUTER MEMBRANE PROTEIN ASSEMBLY FACTOR BAME"/>
    <property type="match status" value="1"/>
</dbReference>
<dbReference type="OrthoDB" id="9808313at2"/>
<feature type="domain" description="Outer membrane protein assembly factor BamE" evidence="5">
    <location>
        <begin position="37"/>
        <end position="111"/>
    </location>
</feature>
<dbReference type="GO" id="GO:1990063">
    <property type="term" value="C:Bam protein complex"/>
    <property type="evidence" value="ECO:0007669"/>
    <property type="project" value="TreeGrafter"/>
</dbReference>
<dbReference type="EMBL" id="CP002083">
    <property type="protein sequence ID" value="ADJ23100.1"/>
    <property type="molecule type" value="Genomic_DNA"/>
</dbReference>
<evidence type="ECO:0000313" key="7">
    <source>
        <dbReference type="Proteomes" id="UP000002033"/>
    </source>
</evidence>